<dbReference type="InterPro" id="IPR050759">
    <property type="entry name" value="Serine_protease_kringle"/>
</dbReference>
<evidence type="ECO:0000259" key="4">
    <source>
        <dbReference type="PROSITE" id="PS50070"/>
    </source>
</evidence>
<evidence type="ECO:0000313" key="6">
    <source>
        <dbReference type="Proteomes" id="UP000472262"/>
    </source>
</evidence>
<dbReference type="PRINTS" id="PR00018">
    <property type="entry name" value="KRINGLE"/>
</dbReference>
<dbReference type="Ensembl" id="ENSSGRT00000023962.1">
    <property type="protein sequence ID" value="ENSSGRP00000022209.1"/>
    <property type="gene ID" value="ENSSGRG00000013231.1"/>
</dbReference>
<reference evidence="5" key="2">
    <citation type="submission" date="2025-09" db="UniProtKB">
        <authorList>
            <consortium name="Ensembl"/>
        </authorList>
    </citation>
    <scope>IDENTIFICATION</scope>
</reference>
<organism evidence="5 6">
    <name type="scientific">Sinocyclocheilus grahami</name>
    <name type="common">Dianchi golden-line fish</name>
    <name type="synonym">Barbus grahami</name>
    <dbReference type="NCBI Taxonomy" id="75366"/>
    <lineage>
        <taxon>Eukaryota</taxon>
        <taxon>Metazoa</taxon>
        <taxon>Chordata</taxon>
        <taxon>Craniata</taxon>
        <taxon>Vertebrata</taxon>
        <taxon>Euteleostomi</taxon>
        <taxon>Actinopterygii</taxon>
        <taxon>Neopterygii</taxon>
        <taxon>Teleostei</taxon>
        <taxon>Ostariophysi</taxon>
        <taxon>Cypriniformes</taxon>
        <taxon>Cyprinidae</taxon>
        <taxon>Cyprininae</taxon>
        <taxon>Sinocyclocheilus</taxon>
    </lineage>
</organism>
<dbReference type="Pfam" id="PF00051">
    <property type="entry name" value="Kringle"/>
    <property type="match status" value="1"/>
</dbReference>
<accession>A0A672LCM3</accession>
<feature type="domain" description="Kringle" evidence="4">
    <location>
        <begin position="7"/>
        <end position="83"/>
    </location>
</feature>
<dbReference type="InParanoid" id="A0A672LCM3"/>
<dbReference type="AlphaFoldDB" id="A0A672LCM3"/>
<dbReference type="InterPro" id="IPR018056">
    <property type="entry name" value="Kringle_CS"/>
</dbReference>
<dbReference type="InterPro" id="IPR000001">
    <property type="entry name" value="Kringle"/>
</dbReference>
<keyword evidence="1 3" id="KW-0420">Kringle</keyword>
<protein>
    <recommendedName>
        <fullName evidence="4">Kringle domain-containing protein</fullName>
    </recommendedName>
</protein>
<dbReference type="PROSITE" id="PS50070">
    <property type="entry name" value="KRINGLE_2"/>
    <property type="match status" value="1"/>
</dbReference>
<evidence type="ECO:0000256" key="2">
    <source>
        <dbReference type="ARBA" id="ARBA00023157"/>
    </source>
</evidence>
<dbReference type="CDD" id="cd00108">
    <property type="entry name" value="KR"/>
    <property type="match status" value="1"/>
</dbReference>
<dbReference type="InterPro" id="IPR013806">
    <property type="entry name" value="Kringle-like"/>
</dbReference>
<keyword evidence="2" id="KW-1015">Disulfide bond</keyword>
<evidence type="ECO:0000256" key="3">
    <source>
        <dbReference type="PROSITE-ProRule" id="PRU00121"/>
    </source>
</evidence>
<keyword evidence="6" id="KW-1185">Reference proteome</keyword>
<reference evidence="5" key="1">
    <citation type="submission" date="2025-08" db="UniProtKB">
        <authorList>
            <consortium name="Ensembl"/>
        </authorList>
    </citation>
    <scope>IDENTIFICATION</scope>
</reference>
<proteinExistence type="predicted"/>
<name>A0A672LCM3_SINGR</name>
<dbReference type="Gene3D" id="2.40.20.10">
    <property type="entry name" value="Plasminogen Kringle 4"/>
    <property type="match status" value="1"/>
</dbReference>
<dbReference type="SMART" id="SM00130">
    <property type="entry name" value="KR"/>
    <property type="match status" value="1"/>
</dbReference>
<dbReference type="PANTHER" id="PTHR24261">
    <property type="entry name" value="PLASMINOGEN-RELATED"/>
    <property type="match status" value="1"/>
</dbReference>
<dbReference type="PROSITE" id="PS00021">
    <property type="entry name" value="KRINGLE_1"/>
    <property type="match status" value="1"/>
</dbReference>
<dbReference type="SUPFAM" id="SSF57440">
    <property type="entry name" value="Kringle-like"/>
    <property type="match status" value="1"/>
</dbReference>
<evidence type="ECO:0000313" key="5">
    <source>
        <dbReference type="Ensembl" id="ENSSGRP00000022209.1"/>
    </source>
</evidence>
<sequence length="115" mass="13221">MYSGPNDCYEGNGESYIGFVSQTVEEKQCLPWNYYRIPFKDFEGNESIGAHNYCRNPDGDREPWCFVNDKGNLRWDYCNAKPCSEPGTDFPSTFSLLYKCKNRNICSSVYSSSLC</sequence>
<evidence type="ECO:0000256" key="1">
    <source>
        <dbReference type="ARBA" id="ARBA00022572"/>
    </source>
</evidence>
<dbReference type="Proteomes" id="UP000472262">
    <property type="component" value="Unassembled WGS sequence"/>
</dbReference>
<dbReference type="InterPro" id="IPR038178">
    <property type="entry name" value="Kringle_sf"/>
</dbReference>
<dbReference type="PANTHER" id="PTHR24261:SF7">
    <property type="entry name" value="KRINGLE DOMAIN-CONTAINING PROTEIN"/>
    <property type="match status" value="1"/>
</dbReference>
<dbReference type="OMA" id="HAPSEEC"/>
<comment type="caution">
    <text evidence="3">Lacks conserved residue(s) required for the propagation of feature annotation.</text>
</comment>